<comment type="catalytic activity">
    <reaction evidence="10">
        <text>an acyl phosphate + sn-glycerol 3-phosphate = a 1-acyl-sn-glycero-3-phosphate + phosphate</text>
        <dbReference type="Rhea" id="RHEA:34075"/>
        <dbReference type="ChEBI" id="CHEBI:43474"/>
        <dbReference type="ChEBI" id="CHEBI:57597"/>
        <dbReference type="ChEBI" id="CHEBI:57970"/>
        <dbReference type="ChEBI" id="CHEBI:59918"/>
        <dbReference type="EC" id="2.3.1.275"/>
    </reaction>
</comment>
<dbReference type="Proteomes" id="UP000037386">
    <property type="component" value="Unassembled WGS sequence"/>
</dbReference>
<evidence type="ECO:0000256" key="5">
    <source>
        <dbReference type="ARBA" id="ARBA00022989"/>
    </source>
</evidence>
<reference evidence="12" key="1">
    <citation type="submission" date="2015-05" db="EMBL/GenBank/DDBJ databases">
        <title>Draft genome sequence of 'Candidatus Phytoplasma Pruni' strain CX, a plant pathogenic bacterium.</title>
        <authorList>
            <person name="Lee I.-M."/>
            <person name="Bottner-Parker K.D."/>
            <person name="Shao J."/>
            <person name="Gundersen-Rindal D.E."/>
            <person name="Zhao Y."/>
            <person name="Davis R.E."/>
        </authorList>
    </citation>
    <scope>NUCLEOTIDE SEQUENCE [LARGE SCALE GENOMIC DNA]</scope>
    <source>
        <strain evidence="12">CX</strain>
    </source>
</reference>
<dbReference type="PANTHER" id="PTHR30309:SF0">
    <property type="entry name" value="GLYCEROL-3-PHOSPHATE ACYLTRANSFERASE-RELATED"/>
    <property type="match status" value="1"/>
</dbReference>
<feature type="transmembrane region" description="Helical" evidence="10">
    <location>
        <begin position="97"/>
        <end position="115"/>
    </location>
</feature>
<comment type="function">
    <text evidence="10">Catalyzes the transfer of an acyl group from acyl-phosphate (acyl-PO(4)) to glycerol-3-phosphate (G3P) to form lysophosphatidic acid (LPA). This enzyme utilizes acyl-phosphate as fatty acyl donor, but not acyl-CoA or acyl-ACP.</text>
</comment>
<comment type="subcellular location">
    <subcellularLocation>
        <location evidence="10">Cell membrane</location>
        <topology evidence="10">Multi-pass membrane protein</topology>
    </subcellularLocation>
</comment>
<keyword evidence="4 10" id="KW-0812">Transmembrane</keyword>
<keyword evidence="9 10" id="KW-1208">Phospholipid metabolism</keyword>
<keyword evidence="3 10" id="KW-0808">Transferase</keyword>
<dbReference type="SMART" id="SM01207">
    <property type="entry name" value="G3P_acyltransf"/>
    <property type="match status" value="1"/>
</dbReference>
<dbReference type="GO" id="GO:0043772">
    <property type="term" value="F:acyl-phosphate glycerol-3-phosphate acyltransferase activity"/>
    <property type="evidence" value="ECO:0007669"/>
    <property type="project" value="UniProtKB-UniRule"/>
</dbReference>
<name>A0A0M1N041_9MOLU</name>
<evidence type="ECO:0000256" key="3">
    <source>
        <dbReference type="ARBA" id="ARBA00022679"/>
    </source>
</evidence>
<evidence type="ECO:0000256" key="4">
    <source>
        <dbReference type="ARBA" id="ARBA00022692"/>
    </source>
</evidence>
<feature type="transmembrane region" description="Helical" evidence="10">
    <location>
        <begin position="127"/>
        <end position="148"/>
    </location>
</feature>
<dbReference type="InterPro" id="IPR003811">
    <property type="entry name" value="G3P_acylTferase_PlsY"/>
</dbReference>
<proteinExistence type="inferred from homology"/>
<feature type="transmembrane region" description="Helical" evidence="10">
    <location>
        <begin position="12"/>
        <end position="33"/>
    </location>
</feature>
<dbReference type="EMBL" id="LHCF01000013">
    <property type="protein sequence ID" value="KOR75334.1"/>
    <property type="molecule type" value="Genomic_DNA"/>
</dbReference>
<gene>
    <name evidence="10" type="primary">plsY</name>
    <name evidence="11" type="ORF">CPX_001680</name>
</gene>
<feature type="transmembrane region" description="Helical" evidence="10">
    <location>
        <begin position="155"/>
        <end position="173"/>
    </location>
</feature>
<comment type="subunit">
    <text evidence="10">Probably interacts with PlsX.</text>
</comment>
<evidence type="ECO:0000313" key="11">
    <source>
        <dbReference type="EMBL" id="KOR75334.1"/>
    </source>
</evidence>
<dbReference type="PANTHER" id="PTHR30309">
    <property type="entry name" value="INNER MEMBRANE PROTEIN YGIH"/>
    <property type="match status" value="1"/>
</dbReference>
<dbReference type="STRING" id="479893.CPX_001680"/>
<feature type="transmembrane region" description="Helical" evidence="10">
    <location>
        <begin position="63"/>
        <end position="85"/>
    </location>
</feature>
<evidence type="ECO:0000256" key="8">
    <source>
        <dbReference type="ARBA" id="ARBA00023209"/>
    </source>
</evidence>
<protein>
    <recommendedName>
        <fullName evidence="10">Glycerol-3-phosphate acyltransferase</fullName>
    </recommendedName>
    <alternativeName>
        <fullName evidence="10">Acyl-PO4 G3P acyltransferase</fullName>
    </alternativeName>
    <alternativeName>
        <fullName evidence="10">Acyl-phosphate--glycerol-3-phosphate acyltransferase</fullName>
    </alternativeName>
    <alternativeName>
        <fullName evidence="10">G3P acyltransferase</fullName>
        <shortName evidence="10">GPAT</shortName>
        <ecNumber evidence="10">2.3.1.275</ecNumber>
    </alternativeName>
    <alternativeName>
        <fullName evidence="10">Lysophosphatidic acid synthase</fullName>
        <shortName evidence="10">LPA synthase</shortName>
    </alternativeName>
</protein>
<accession>A0A0M1N041</accession>
<keyword evidence="6 10" id="KW-0443">Lipid metabolism</keyword>
<dbReference type="NCBIfam" id="TIGR00023">
    <property type="entry name" value="glycerol-3-phosphate 1-O-acyltransferase PlsY"/>
    <property type="match status" value="1"/>
</dbReference>
<keyword evidence="8 10" id="KW-0594">Phospholipid biosynthesis</keyword>
<dbReference type="EC" id="2.3.1.275" evidence="10"/>
<evidence type="ECO:0000256" key="1">
    <source>
        <dbReference type="ARBA" id="ARBA00022475"/>
    </source>
</evidence>
<keyword evidence="1 10" id="KW-1003">Cell membrane</keyword>
<keyword evidence="2 10" id="KW-0444">Lipid biosynthesis</keyword>
<dbReference type="PATRIC" id="fig|479893.3.peg.491"/>
<dbReference type="AlphaFoldDB" id="A0A0M1N041"/>
<evidence type="ECO:0000256" key="2">
    <source>
        <dbReference type="ARBA" id="ARBA00022516"/>
    </source>
</evidence>
<evidence type="ECO:0000313" key="12">
    <source>
        <dbReference type="Proteomes" id="UP000037386"/>
    </source>
</evidence>
<dbReference type="GO" id="GO:0005886">
    <property type="term" value="C:plasma membrane"/>
    <property type="evidence" value="ECO:0007669"/>
    <property type="project" value="UniProtKB-SubCell"/>
</dbReference>
<dbReference type="Pfam" id="PF02660">
    <property type="entry name" value="G3P_acyltransf"/>
    <property type="match status" value="1"/>
</dbReference>
<comment type="pathway">
    <text evidence="10">Lipid metabolism; phospholipid metabolism.</text>
</comment>
<evidence type="ECO:0000256" key="6">
    <source>
        <dbReference type="ARBA" id="ARBA00023098"/>
    </source>
</evidence>
<evidence type="ECO:0000256" key="7">
    <source>
        <dbReference type="ARBA" id="ARBA00023136"/>
    </source>
</evidence>
<dbReference type="UniPathway" id="UPA00085"/>
<dbReference type="HAMAP" id="MF_01043">
    <property type="entry name" value="PlsY"/>
    <property type="match status" value="1"/>
</dbReference>
<comment type="caution">
    <text evidence="11">The sequence shown here is derived from an EMBL/GenBank/DDBJ whole genome shotgun (WGS) entry which is preliminary data.</text>
</comment>
<organism evidence="11 12">
    <name type="scientific">Candidatus Phytoplasma pruni</name>
    <dbReference type="NCBI Taxonomy" id="479893"/>
    <lineage>
        <taxon>Bacteria</taxon>
        <taxon>Bacillati</taxon>
        <taxon>Mycoplasmatota</taxon>
        <taxon>Mollicutes</taxon>
        <taxon>Acholeplasmatales</taxon>
        <taxon>Acholeplasmataceae</taxon>
        <taxon>Candidatus Phytoplasma</taxon>
        <taxon>16SrIII (X-disease group)</taxon>
    </lineage>
</organism>
<dbReference type="GO" id="GO:0008654">
    <property type="term" value="P:phospholipid biosynthetic process"/>
    <property type="evidence" value="ECO:0007669"/>
    <property type="project" value="UniProtKB-UniRule"/>
</dbReference>
<comment type="similarity">
    <text evidence="10">Belongs to the PlsY family.</text>
</comment>
<evidence type="ECO:0000256" key="10">
    <source>
        <dbReference type="HAMAP-Rule" id="MF_01043"/>
    </source>
</evidence>
<keyword evidence="5 10" id="KW-1133">Transmembrane helix</keyword>
<evidence type="ECO:0000256" key="9">
    <source>
        <dbReference type="ARBA" id="ARBA00023264"/>
    </source>
</evidence>
<sequence>MKNENMNISNIIIIVSIILLSYTIGSIPVGLLVGKIFKNKDISTLGSQNIGSSNVTRVLGFKLGLLTFILDFLKGFLPIFIVGCLTKNDIIPEEINYYRVFFGIAAVLGHMFSIFNKFKGGKAIASSVGFITSINYLAGLLGILSFVIIVRFSGYASLSSLIATSLVNVGLWINTGVYLSRKNEPPQTCMELCFIFATTIIIFLKHYKNIINLLKGKENKFNFKRKKTQ</sequence>
<keyword evidence="7 10" id="KW-0472">Membrane</keyword>